<feature type="compositionally biased region" description="Acidic residues" evidence="1">
    <location>
        <begin position="55"/>
        <end position="64"/>
    </location>
</feature>
<accession>A0A1I8G3B4</accession>
<feature type="region of interest" description="Disordered" evidence="1">
    <location>
        <begin position="422"/>
        <end position="490"/>
    </location>
</feature>
<dbReference type="WBParaSite" id="maker-uti_cns_0000613-snap-gene-0.14-mRNA-1">
    <property type="protein sequence ID" value="maker-uti_cns_0000613-snap-gene-0.14-mRNA-1"/>
    <property type="gene ID" value="maker-uti_cns_0000613-snap-gene-0.14"/>
</dbReference>
<feature type="compositionally biased region" description="Polar residues" evidence="1">
    <location>
        <begin position="562"/>
        <end position="572"/>
    </location>
</feature>
<reference evidence="3" key="1">
    <citation type="submission" date="2016-11" db="UniProtKB">
        <authorList>
            <consortium name="WormBaseParasite"/>
        </authorList>
    </citation>
    <scope>IDENTIFICATION</scope>
</reference>
<dbReference type="AlphaFoldDB" id="A0A1I8G3B4"/>
<sequence length="572" mass="60471">ICNNHGGGLQTQTTTQRSGSLLPKKARISLTFRVTLPPTQPDATSPWQSESGSLLEEDGDDDDQQGQRLGCSGMDEGPAAPSRPPDQIGQSGSSGARGRGGYSRGAGGRGRGGRGRGGPVGRGGQAGGGFGNGGGGRGQGATGAGPSYATAAARRAQPRANRAQLPNVVPVIFETCKEAANDQMMFLTWLAANFQGSARAVLTNPMAVSEGYLAFPATPIDHQVFLRGPLRNPALAGRDVKRRLPRTRPLDARTLADVPRPGPTTYTFVVMDVQAQVKEGEFLRHLKEDLGLSVLYCQRVILRATGRPTPMIRVFALNKETAERCCKSREFRPDNVKGANVSVMAPNSAKPLRAAASAVESTRSRTATDRIKRTAQIVEAPTAPTTASALSLPNAIGKRTSEQRRRGLRRRHEQLLLQMTHRGNASGNAGSNSGNVTKSAGSITSSSPTFTNDSKPAAAHRPPKETGPITVDQTTDVDSTWLTAGSRGRKRVAHEATRHEQQANAAQIANREVLTNLWPNTAERPPATEGTGQTMHDVTGRVLAGVVLEGSESHQGLGQLPGASQRQAGDQT</sequence>
<feature type="region of interest" description="Disordered" evidence="1">
    <location>
        <begin position="36"/>
        <end position="159"/>
    </location>
</feature>
<feature type="region of interest" description="Disordered" evidence="1">
    <location>
        <begin position="552"/>
        <end position="572"/>
    </location>
</feature>
<evidence type="ECO:0000313" key="2">
    <source>
        <dbReference type="Proteomes" id="UP000095280"/>
    </source>
</evidence>
<feature type="region of interest" description="Disordered" evidence="1">
    <location>
        <begin position="1"/>
        <end position="20"/>
    </location>
</feature>
<organism evidence="2 3">
    <name type="scientific">Macrostomum lignano</name>
    <dbReference type="NCBI Taxonomy" id="282301"/>
    <lineage>
        <taxon>Eukaryota</taxon>
        <taxon>Metazoa</taxon>
        <taxon>Spiralia</taxon>
        <taxon>Lophotrochozoa</taxon>
        <taxon>Platyhelminthes</taxon>
        <taxon>Rhabditophora</taxon>
        <taxon>Macrostomorpha</taxon>
        <taxon>Macrostomida</taxon>
        <taxon>Macrostomidae</taxon>
        <taxon>Macrostomum</taxon>
    </lineage>
</organism>
<feature type="compositionally biased region" description="Polar residues" evidence="1">
    <location>
        <begin position="436"/>
        <end position="454"/>
    </location>
</feature>
<keyword evidence="2" id="KW-1185">Reference proteome</keyword>
<feature type="compositionally biased region" description="Polar residues" evidence="1">
    <location>
        <begin position="471"/>
        <end position="483"/>
    </location>
</feature>
<dbReference type="Proteomes" id="UP000095280">
    <property type="component" value="Unplaced"/>
</dbReference>
<protein>
    <submittedName>
        <fullName evidence="3">HTH La-type RNA-binding domain-containing protein</fullName>
    </submittedName>
</protein>
<feature type="compositionally biased region" description="Low complexity" evidence="1">
    <location>
        <begin position="144"/>
        <end position="159"/>
    </location>
</feature>
<proteinExistence type="predicted"/>
<feature type="compositionally biased region" description="Low complexity" evidence="1">
    <location>
        <begin position="422"/>
        <end position="435"/>
    </location>
</feature>
<evidence type="ECO:0000313" key="3">
    <source>
        <dbReference type="WBParaSite" id="maker-uti_cns_0000613-snap-gene-0.14-mRNA-1"/>
    </source>
</evidence>
<name>A0A1I8G3B4_9PLAT</name>
<feature type="compositionally biased region" description="Low complexity" evidence="1">
    <location>
        <begin position="10"/>
        <end position="20"/>
    </location>
</feature>
<feature type="compositionally biased region" description="Gly residues" evidence="1">
    <location>
        <begin position="95"/>
        <end position="143"/>
    </location>
</feature>
<evidence type="ECO:0000256" key="1">
    <source>
        <dbReference type="SAM" id="MobiDB-lite"/>
    </source>
</evidence>